<accession>A0A4Y7RHX1</accession>
<evidence type="ECO:0000313" key="1">
    <source>
        <dbReference type="EMBL" id="TEB07917.1"/>
    </source>
</evidence>
<dbReference type="RefSeq" id="WP_190239695.1">
    <property type="nucleotide sequence ID" value="NZ_QFGA01000001.1"/>
</dbReference>
<keyword evidence="2" id="KW-1185">Reference proteome</keyword>
<reference evidence="1 2" key="1">
    <citation type="journal article" date="2018" name="Environ. Microbiol.">
        <title>Novel energy conservation strategies and behaviour of Pelotomaculum schinkii driving syntrophic propionate catabolism.</title>
        <authorList>
            <person name="Hidalgo-Ahumada C.A.P."/>
            <person name="Nobu M.K."/>
            <person name="Narihiro T."/>
            <person name="Tamaki H."/>
            <person name="Liu W.T."/>
            <person name="Kamagata Y."/>
            <person name="Stams A.J.M."/>
            <person name="Imachi H."/>
            <person name="Sousa D.Z."/>
        </authorList>
    </citation>
    <scope>NUCLEOTIDE SEQUENCE [LARGE SCALE GENOMIC DNA]</scope>
    <source>
        <strain evidence="1 2">HH</strain>
    </source>
</reference>
<name>A0A4Y7RHX1_9FIRM</name>
<gene>
    <name evidence="1" type="ORF">Psch_01472</name>
</gene>
<dbReference type="EMBL" id="QFGA01000001">
    <property type="protein sequence ID" value="TEB07917.1"/>
    <property type="molecule type" value="Genomic_DNA"/>
</dbReference>
<dbReference type="AlphaFoldDB" id="A0A4Y7RHX1"/>
<protein>
    <submittedName>
        <fullName evidence="1">Uncharacterized protein</fullName>
    </submittedName>
</protein>
<dbReference type="Proteomes" id="UP000298324">
    <property type="component" value="Unassembled WGS sequence"/>
</dbReference>
<proteinExistence type="predicted"/>
<sequence length="76" mass="8772">MTARACDECPVKELQKIQQLLEKRALARIPEEVREPLLEAKKQMRLAVRGFVGYALREENPGDKKCLAKSRHIKLE</sequence>
<organism evidence="1 2">
    <name type="scientific">Pelotomaculum schinkii</name>
    <dbReference type="NCBI Taxonomy" id="78350"/>
    <lineage>
        <taxon>Bacteria</taxon>
        <taxon>Bacillati</taxon>
        <taxon>Bacillota</taxon>
        <taxon>Clostridia</taxon>
        <taxon>Eubacteriales</taxon>
        <taxon>Desulfotomaculaceae</taxon>
        <taxon>Pelotomaculum</taxon>
    </lineage>
</organism>
<comment type="caution">
    <text evidence="1">The sequence shown here is derived from an EMBL/GenBank/DDBJ whole genome shotgun (WGS) entry which is preliminary data.</text>
</comment>
<evidence type="ECO:0000313" key="2">
    <source>
        <dbReference type="Proteomes" id="UP000298324"/>
    </source>
</evidence>